<accession>A0A084QJ75</accession>
<name>A0A084QJ75_STAC4</name>
<dbReference type="HOGENOM" id="CLU_036527_0_0_1"/>
<gene>
    <name evidence="2" type="ORF">S40285_10316</name>
</gene>
<dbReference type="OrthoDB" id="5154239at2759"/>
<dbReference type="EMBL" id="KL660705">
    <property type="protein sequence ID" value="KFA64010.1"/>
    <property type="molecule type" value="Genomic_DNA"/>
</dbReference>
<keyword evidence="3" id="KW-1185">Reference proteome</keyword>
<reference evidence="2 3" key="1">
    <citation type="journal article" date="2014" name="BMC Genomics">
        <title>Comparative genome sequencing reveals chemotype-specific gene clusters in the toxigenic black mold Stachybotrys.</title>
        <authorList>
            <person name="Semeiks J."/>
            <person name="Borek D."/>
            <person name="Otwinowski Z."/>
            <person name="Grishin N.V."/>
        </authorList>
    </citation>
    <scope>NUCLEOTIDE SEQUENCE [LARGE SCALE GENOMIC DNA]</scope>
    <source>
        <strain evidence="2 3">IBT 40285</strain>
    </source>
</reference>
<dbReference type="AlphaFoldDB" id="A0A084QJ75"/>
<sequence length="409" mass="46782">MDLCHGLGRSDELFDLYCNLQSLSPQYFTGSNLGPFGESSPGHHDTESVTSKDIPMGYRAQIVQDITHTKRKVPHTNILDGTPSSVMHCPPRGRRQGPMSERQKDCARATRRRKSICIGCKISKVACYIPDDSYACSKCHCLANTGRMPSEHDLRVSQDDSHLYDLDLSHCRDYLDMLRLSVPEEHPFQGFLDTQLVQINTDWKMCIKDSSAVLKNPLSALRLWGTMPSRVTFTMVHKIDRSKRTLDPDNAADQPLMLAAAQISRIVARKLELQAYSELQRRLISSKKVSTSLLDQLGELLLSLRWRLSRWRSMENESENSGDGTEADLQAVLERVKALCRILYFHFCSMRRRLPTFSNTRGSQERRTRYPNTQCEVEERFPEEESFEGWERWLAKGMNMISEAGVTEE</sequence>
<protein>
    <submittedName>
        <fullName evidence="2">Uncharacterized protein</fullName>
    </submittedName>
</protein>
<proteinExistence type="predicted"/>
<organism evidence="2 3">
    <name type="scientific">Stachybotrys chlorohalonatus (strain IBT 40285)</name>
    <dbReference type="NCBI Taxonomy" id="1283841"/>
    <lineage>
        <taxon>Eukaryota</taxon>
        <taxon>Fungi</taxon>
        <taxon>Dikarya</taxon>
        <taxon>Ascomycota</taxon>
        <taxon>Pezizomycotina</taxon>
        <taxon>Sordariomycetes</taxon>
        <taxon>Hypocreomycetidae</taxon>
        <taxon>Hypocreales</taxon>
        <taxon>Stachybotryaceae</taxon>
        <taxon>Stachybotrys</taxon>
    </lineage>
</organism>
<dbReference type="InParanoid" id="A0A084QJ75"/>
<evidence type="ECO:0000313" key="2">
    <source>
        <dbReference type="EMBL" id="KFA64010.1"/>
    </source>
</evidence>
<dbReference type="Proteomes" id="UP000028524">
    <property type="component" value="Unassembled WGS sequence"/>
</dbReference>
<evidence type="ECO:0000313" key="3">
    <source>
        <dbReference type="Proteomes" id="UP000028524"/>
    </source>
</evidence>
<evidence type="ECO:0000256" key="1">
    <source>
        <dbReference type="SAM" id="MobiDB-lite"/>
    </source>
</evidence>
<feature type="region of interest" description="Disordered" evidence="1">
    <location>
        <begin position="75"/>
        <end position="104"/>
    </location>
</feature>